<evidence type="ECO:0008006" key="3">
    <source>
        <dbReference type="Google" id="ProtNLM"/>
    </source>
</evidence>
<accession>A0A9P5UGB0</accession>
<gene>
    <name evidence="1" type="ORF">BDP27DRAFT_1441464</name>
</gene>
<protein>
    <recommendedName>
        <fullName evidence="3">C2H2-type domain-containing protein</fullName>
    </recommendedName>
</protein>
<keyword evidence="2" id="KW-1185">Reference proteome</keyword>
<sequence length="362" mass="41113">MSTAATLTTSSVIELARKTMLEQGLRCPISVPEQPPCTTVLACWETYRLHILREHCTVLYTRKNGQASYVHKSLPHCSRVSTLDSALYIFLQTSSGKAVTRKEYRCPFRCANHIQPSRHSLEQHLMLVHMSSIPLPCPFKACQIITPLESNELLVNHLQSVHNECIGLELGHLDKEGQLLPSWGLGSYIHIEDPPSLPDVVTHLDLIGPAPSYSEPLTPPPPSTPRLLEQPSPYSPHLVEIAALQSPQKIRNSNRLRLITMPKDEDSKKTEEEEKVEKEEISFEDLPVREGFPGKKDTKWHPERSELQDDWIIWKRPWRKIVSTPFHLQNPEEFGHIPPSSMDYEVFSARVDQLRADGILGK</sequence>
<evidence type="ECO:0000313" key="1">
    <source>
        <dbReference type="EMBL" id="KAF9078181.1"/>
    </source>
</evidence>
<dbReference type="EMBL" id="JADNRY010000002">
    <property type="protein sequence ID" value="KAF9078181.1"/>
    <property type="molecule type" value="Genomic_DNA"/>
</dbReference>
<dbReference type="Proteomes" id="UP000772434">
    <property type="component" value="Unassembled WGS sequence"/>
</dbReference>
<name>A0A9P5UGB0_9AGAR</name>
<proteinExistence type="predicted"/>
<organism evidence="1 2">
    <name type="scientific">Rhodocollybia butyracea</name>
    <dbReference type="NCBI Taxonomy" id="206335"/>
    <lineage>
        <taxon>Eukaryota</taxon>
        <taxon>Fungi</taxon>
        <taxon>Dikarya</taxon>
        <taxon>Basidiomycota</taxon>
        <taxon>Agaricomycotina</taxon>
        <taxon>Agaricomycetes</taxon>
        <taxon>Agaricomycetidae</taxon>
        <taxon>Agaricales</taxon>
        <taxon>Marasmiineae</taxon>
        <taxon>Omphalotaceae</taxon>
        <taxon>Rhodocollybia</taxon>
    </lineage>
</organism>
<dbReference type="AlphaFoldDB" id="A0A9P5UGB0"/>
<comment type="caution">
    <text evidence="1">The sequence shown here is derived from an EMBL/GenBank/DDBJ whole genome shotgun (WGS) entry which is preliminary data.</text>
</comment>
<reference evidence="1" key="1">
    <citation type="submission" date="2020-11" db="EMBL/GenBank/DDBJ databases">
        <authorList>
            <consortium name="DOE Joint Genome Institute"/>
            <person name="Ahrendt S."/>
            <person name="Riley R."/>
            <person name="Andreopoulos W."/>
            <person name="Labutti K."/>
            <person name="Pangilinan J."/>
            <person name="Ruiz-Duenas F.J."/>
            <person name="Barrasa J.M."/>
            <person name="Sanchez-Garcia M."/>
            <person name="Camarero S."/>
            <person name="Miyauchi S."/>
            <person name="Serrano A."/>
            <person name="Linde D."/>
            <person name="Babiker R."/>
            <person name="Drula E."/>
            <person name="Ayuso-Fernandez I."/>
            <person name="Pacheco R."/>
            <person name="Padilla G."/>
            <person name="Ferreira P."/>
            <person name="Barriuso J."/>
            <person name="Kellner H."/>
            <person name="Castanera R."/>
            <person name="Alfaro M."/>
            <person name="Ramirez L."/>
            <person name="Pisabarro A.G."/>
            <person name="Kuo A."/>
            <person name="Tritt A."/>
            <person name="Lipzen A."/>
            <person name="He G."/>
            <person name="Yan M."/>
            <person name="Ng V."/>
            <person name="Cullen D."/>
            <person name="Martin F."/>
            <person name="Rosso M.-N."/>
            <person name="Henrissat B."/>
            <person name="Hibbett D."/>
            <person name="Martinez A.T."/>
            <person name="Grigoriev I.V."/>
        </authorList>
    </citation>
    <scope>NUCLEOTIDE SEQUENCE</scope>
    <source>
        <strain evidence="1">AH 40177</strain>
    </source>
</reference>
<dbReference type="OrthoDB" id="2576496at2759"/>
<evidence type="ECO:0000313" key="2">
    <source>
        <dbReference type="Proteomes" id="UP000772434"/>
    </source>
</evidence>